<organism evidence="2 3">
    <name type="scientific">Mesorhabditis belari</name>
    <dbReference type="NCBI Taxonomy" id="2138241"/>
    <lineage>
        <taxon>Eukaryota</taxon>
        <taxon>Metazoa</taxon>
        <taxon>Ecdysozoa</taxon>
        <taxon>Nematoda</taxon>
        <taxon>Chromadorea</taxon>
        <taxon>Rhabditida</taxon>
        <taxon>Rhabditina</taxon>
        <taxon>Rhabditomorpha</taxon>
        <taxon>Rhabditoidea</taxon>
        <taxon>Rhabditidae</taxon>
        <taxon>Mesorhabditinae</taxon>
        <taxon>Mesorhabditis</taxon>
    </lineage>
</organism>
<evidence type="ECO:0000313" key="3">
    <source>
        <dbReference type="WBParaSite" id="MBELARI_LOCUS4630"/>
    </source>
</evidence>
<dbReference type="WBParaSite" id="MBELARI_LOCUS4630">
    <property type="protein sequence ID" value="MBELARI_LOCUS4630"/>
    <property type="gene ID" value="MBELARI_LOCUS4630"/>
</dbReference>
<keyword evidence="2" id="KW-1185">Reference proteome</keyword>
<proteinExistence type="predicted"/>
<feature type="transmembrane region" description="Helical" evidence="1">
    <location>
        <begin position="12"/>
        <end position="30"/>
    </location>
</feature>
<name>A0AAF3FCL7_9BILA</name>
<dbReference type="GO" id="GO:0033617">
    <property type="term" value="P:mitochondrial respiratory chain complex IV assembly"/>
    <property type="evidence" value="ECO:0007669"/>
    <property type="project" value="TreeGrafter"/>
</dbReference>
<sequence>MSRLNKISHSALVQVAAGVFVTGATGLYFAQKYMQHKVRKLPHYLEGLTIISEHQKAKDALGPPIQVGAVDLSDRRRNYVDKTTSMLRIPVTGQLDAGFAEIYATREAPEKAFVTSKVRLTLNNGAVVIFDDGRWPFNDKNLETD</sequence>
<dbReference type="InterPro" id="IPR014807">
    <property type="entry name" value="Coa1"/>
</dbReference>
<dbReference type="Pfam" id="PF08695">
    <property type="entry name" value="Coa1"/>
    <property type="match status" value="1"/>
</dbReference>
<dbReference type="Proteomes" id="UP000887575">
    <property type="component" value="Unassembled WGS sequence"/>
</dbReference>
<evidence type="ECO:0000313" key="2">
    <source>
        <dbReference type="Proteomes" id="UP000887575"/>
    </source>
</evidence>
<protein>
    <submittedName>
        <fullName evidence="3">Uncharacterized protein</fullName>
    </submittedName>
</protein>
<dbReference type="PANTHER" id="PTHR47148">
    <property type="entry name" value="CYTOCHROME C OXIDASE ASSEMBLY FACTOR 1 HOMOLOG"/>
    <property type="match status" value="1"/>
</dbReference>
<keyword evidence="1" id="KW-0472">Membrane</keyword>
<keyword evidence="1" id="KW-1133">Transmembrane helix</keyword>
<dbReference type="PANTHER" id="PTHR47148:SF1">
    <property type="entry name" value="CYTOCHROME C OXIDASE ASSEMBLY FACTOR 1 HOMOLOG"/>
    <property type="match status" value="1"/>
</dbReference>
<dbReference type="AlphaFoldDB" id="A0AAF3FCL7"/>
<reference evidence="3" key="1">
    <citation type="submission" date="2024-02" db="UniProtKB">
        <authorList>
            <consortium name="WormBaseParasite"/>
        </authorList>
    </citation>
    <scope>IDENTIFICATION</scope>
</reference>
<dbReference type="GO" id="GO:0032981">
    <property type="term" value="P:mitochondrial respiratory chain complex I assembly"/>
    <property type="evidence" value="ECO:0007669"/>
    <property type="project" value="TreeGrafter"/>
</dbReference>
<dbReference type="GO" id="GO:0005743">
    <property type="term" value="C:mitochondrial inner membrane"/>
    <property type="evidence" value="ECO:0007669"/>
    <property type="project" value="TreeGrafter"/>
</dbReference>
<accession>A0AAF3FCL7</accession>
<keyword evidence="1" id="KW-0812">Transmembrane</keyword>
<evidence type="ECO:0000256" key="1">
    <source>
        <dbReference type="SAM" id="Phobius"/>
    </source>
</evidence>